<organism evidence="1 2">
    <name type="scientific">Actinoplanes oblitus</name>
    <dbReference type="NCBI Taxonomy" id="3040509"/>
    <lineage>
        <taxon>Bacteria</taxon>
        <taxon>Bacillati</taxon>
        <taxon>Actinomycetota</taxon>
        <taxon>Actinomycetes</taxon>
        <taxon>Micromonosporales</taxon>
        <taxon>Micromonosporaceae</taxon>
        <taxon>Actinoplanes</taxon>
    </lineage>
</organism>
<proteinExistence type="predicted"/>
<evidence type="ECO:0000313" key="2">
    <source>
        <dbReference type="Proteomes" id="UP001240150"/>
    </source>
</evidence>
<name>A0ABY8WT35_9ACTN</name>
<keyword evidence="2" id="KW-1185">Reference proteome</keyword>
<dbReference type="EMBL" id="CP126980">
    <property type="protein sequence ID" value="WIN01035.1"/>
    <property type="molecule type" value="Genomic_DNA"/>
</dbReference>
<reference evidence="1 2" key="1">
    <citation type="submission" date="2023-06" db="EMBL/GenBank/DDBJ databases">
        <authorList>
            <person name="Yushchuk O."/>
            <person name="Binda E."/>
            <person name="Ruckert-Reed C."/>
            <person name="Fedorenko V."/>
            <person name="Kalinowski J."/>
            <person name="Marinelli F."/>
        </authorList>
    </citation>
    <scope>NUCLEOTIDE SEQUENCE [LARGE SCALE GENOMIC DNA]</scope>
    <source>
        <strain evidence="1 2">NRRL 3884</strain>
    </source>
</reference>
<accession>A0ABY8WT35</accession>
<sequence>MLDVPASRGICCHVGGDIDFDTAITSPPAGTTTLYLTFAGGAGALFDVDAFTFTPGGTGPVVGFAGKCAWTSTVVAARPPGLFDPLTFVPVR</sequence>
<gene>
    <name evidence="1" type="ORF">ACTOB_003438</name>
</gene>
<dbReference type="Proteomes" id="UP001240150">
    <property type="component" value="Chromosome"/>
</dbReference>
<protein>
    <submittedName>
        <fullName evidence="1">Uncharacterized protein</fullName>
    </submittedName>
</protein>
<evidence type="ECO:0000313" key="1">
    <source>
        <dbReference type="EMBL" id="WIN01035.1"/>
    </source>
</evidence>